<reference evidence="1" key="1">
    <citation type="submission" date="2021-12" db="EMBL/GenBank/DDBJ databases">
        <authorList>
            <person name="King R."/>
        </authorList>
    </citation>
    <scope>NUCLEOTIDE SEQUENCE</scope>
</reference>
<evidence type="ECO:0000313" key="2">
    <source>
        <dbReference type="Proteomes" id="UP001154078"/>
    </source>
</evidence>
<dbReference type="OrthoDB" id="10058657at2759"/>
<gene>
    <name evidence="1" type="ORF">MELIAE_LOCUS4166</name>
</gene>
<sequence>MTARNQNIIPKGFKLKSSITSKRAKKILEEASKKLERERINFYRWKNIIKQRELIINQVKENTSTHLFNNIKSHYKKTLDNIKRGHKRKLSKLQTASPDTKQKNTVVSISTHIIGNRDSRKRLRFCYRIQKQHYTGHYSHPIDGKSINRRNANELRWKVKSIIEEQLKTNKNIKILPADKGNVTATYRAKNRDGKHHQGPNQQRLSHEGIIKILNEQRKTAAIKEEHTTLTGQYLTNRATPRKLEESQNL</sequence>
<protein>
    <submittedName>
        <fullName evidence="1">Uncharacterized protein</fullName>
    </submittedName>
</protein>
<dbReference type="EMBL" id="OV121133">
    <property type="protein sequence ID" value="CAH0551596.1"/>
    <property type="molecule type" value="Genomic_DNA"/>
</dbReference>
<dbReference type="Proteomes" id="UP001154078">
    <property type="component" value="Chromosome 2"/>
</dbReference>
<organism evidence="1 2">
    <name type="scientific">Brassicogethes aeneus</name>
    <name type="common">Rape pollen beetle</name>
    <name type="synonym">Meligethes aeneus</name>
    <dbReference type="NCBI Taxonomy" id="1431903"/>
    <lineage>
        <taxon>Eukaryota</taxon>
        <taxon>Metazoa</taxon>
        <taxon>Ecdysozoa</taxon>
        <taxon>Arthropoda</taxon>
        <taxon>Hexapoda</taxon>
        <taxon>Insecta</taxon>
        <taxon>Pterygota</taxon>
        <taxon>Neoptera</taxon>
        <taxon>Endopterygota</taxon>
        <taxon>Coleoptera</taxon>
        <taxon>Polyphaga</taxon>
        <taxon>Cucujiformia</taxon>
        <taxon>Nitidulidae</taxon>
        <taxon>Meligethinae</taxon>
        <taxon>Brassicogethes</taxon>
    </lineage>
</organism>
<dbReference type="AlphaFoldDB" id="A0A9P0AYM5"/>
<keyword evidence="2" id="KW-1185">Reference proteome</keyword>
<evidence type="ECO:0000313" key="1">
    <source>
        <dbReference type="EMBL" id="CAH0551596.1"/>
    </source>
</evidence>
<accession>A0A9P0AYM5</accession>
<proteinExistence type="predicted"/>
<name>A0A9P0AYM5_BRAAE</name>